<organism evidence="8 9">
    <name type="scientific">Torque teno mini virus 7</name>
    <dbReference type="NCBI Taxonomy" id="687375"/>
    <lineage>
        <taxon>Viruses</taxon>
        <taxon>Monodnaviria</taxon>
        <taxon>Shotokuvirae</taxon>
        <taxon>Commensaviricota</taxon>
        <taxon>Cardeaviricetes</taxon>
        <taxon>Sanitavirales</taxon>
        <taxon>Anelloviridae</taxon>
        <taxon>Betatorquevirus</taxon>
        <taxon>Betatorquevirus homini7</taxon>
    </lineage>
</organism>
<dbReference type="GO" id="GO:0039615">
    <property type="term" value="C:T=1 icosahedral viral capsid"/>
    <property type="evidence" value="ECO:0007669"/>
    <property type="project" value="UniProtKB-UniRule"/>
</dbReference>
<dbReference type="Proteomes" id="UP000114428">
    <property type="component" value="Segment"/>
</dbReference>
<dbReference type="OrthoDB" id="3295at10239"/>
<evidence type="ECO:0000256" key="3">
    <source>
        <dbReference type="ARBA" id="ARBA00022431"/>
    </source>
</evidence>
<dbReference type="KEGG" id="vg:9086631"/>
<proteinExistence type="inferred from homology"/>
<dbReference type="Pfam" id="PF02956">
    <property type="entry name" value="TT_ORF1"/>
    <property type="match status" value="1"/>
</dbReference>
<evidence type="ECO:0000256" key="1">
    <source>
        <dbReference type="ARBA" id="ARBA00004328"/>
    </source>
</evidence>
<evidence type="ECO:0000256" key="6">
    <source>
        <dbReference type="RuleBase" id="RU361230"/>
    </source>
</evidence>
<comment type="similarity">
    <text evidence="2 6">Belongs to the anelloviridae capsid protein family.</text>
</comment>
<evidence type="ECO:0000313" key="8">
    <source>
        <dbReference type="EMBL" id="BAA93601.1"/>
    </source>
</evidence>
<dbReference type="InterPro" id="IPR004219">
    <property type="entry name" value="TTvirus_Unk"/>
</dbReference>
<dbReference type="EMBL" id="AB038627">
    <property type="protein sequence ID" value="BAA93601.1"/>
    <property type="molecule type" value="Genomic_DNA"/>
</dbReference>
<dbReference type="GeneID" id="9086631"/>
<evidence type="ECO:0000256" key="4">
    <source>
        <dbReference type="ARBA" id="ARBA00022561"/>
    </source>
</evidence>
<evidence type="ECO:0000313" key="9">
    <source>
        <dbReference type="Proteomes" id="UP000114428"/>
    </source>
</evidence>
<keyword evidence="9" id="KW-1185">Reference proteome</keyword>
<name>Q9JG58_9VIRU</name>
<evidence type="ECO:0000256" key="7">
    <source>
        <dbReference type="SAM" id="MobiDB-lite"/>
    </source>
</evidence>
<reference evidence="8 9" key="1">
    <citation type="journal article" date="2000" name="Intervirology">
        <title>Full or near full length nucleotide sequences of TT virus variants (Types SANBAN and YONBAN) and the TT virus-like mini virus.</title>
        <authorList>
            <person name="Takahashi K."/>
            <person name="Hijikata M."/>
            <person name="Samokhvalov E.I."/>
            <person name="Mishiro S."/>
        </authorList>
    </citation>
    <scope>NUCLEOTIDE SEQUENCE [LARGE SCALE GENOMIC DNA]</scope>
    <source>
        <strain evidence="8">TLMV-CLC156</strain>
    </source>
</reference>
<keyword evidence="5 6" id="KW-0946">Virion</keyword>
<comment type="function">
    <text evidence="6">Self-assembles to form an icosahedral capsid.</text>
</comment>
<feature type="region of interest" description="Disordered" evidence="7">
    <location>
        <begin position="608"/>
        <end position="628"/>
    </location>
</feature>
<dbReference type="RefSeq" id="YP_003587871.1">
    <property type="nucleotide sequence ID" value="NC_014082.1"/>
</dbReference>
<accession>Q9JG58</accession>
<evidence type="ECO:0000256" key="2">
    <source>
        <dbReference type="ARBA" id="ARBA00006131"/>
    </source>
</evidence>
<keyword evidence="3 6" id="KW-1140">T=1 icosahedral capsid protein</keyword>
<evidence type="ECO:0000256" key="5">
    <source>
        <dbReference type="ARBA" id="ARBA00022844"/>
    </source>
</evidence>
<comment type="subcellular location">
    <subcellularLocation>
        <location evidence="1 6">Virion</location>
    </subcellularLocation>
</comment>
<sequence length="665" mass="79465">MAYFYRKRYYPRRRRFWRRRPRAPFRRRFWRRRRYRYKVKRKLSTIKLKQWQPIYLRHLKIKGILPLFITTDKRISNDYTMYTNSLAQHYVPGGGGFTIYRFTLKALYELFTKIQNKWTQSNEDWPFIRYTGCEFKFYKSEKADYIINYHRCPPMLATIDTFHSTQPHMMTLNKKHKIIRCKQNNPYKRPYKRVKIKPPALLQNNWYFQKDFAAEPLLLLMTSSMSLDRYYLNSKSISTTMGFISLNDNIFDYYDYKLPPTTGYIPKPKKYMWSLYQPLADIHKTQIKELIYLGKSKEMDKGKPLKNFLHGDPDETWTNYFSSTQNWGNIFDPYYLTQEHVVLYSEKSPNELKTEYQKDKQKWKTFSNEIGEYIQETTHTLLVNCRYNPYADTGGNTVFIVPITQPEQTPLHIPQDDKYKTEPYPLWLGTWGFLDYERKRIGQTIDTDYQIVIKSPHITPSQYFYIPIDETFTTGRSPYRPPDTQPTVYDQLHWHPKITMQMDTINSIAACGPGTIKLPPQVSAEAHCTYTFHFKLGSCAPPMQNIDNPEKQETFANNIFQTNSLQNPEYPLQYYLYNFDERRKMLTKRAAKRIKKIIDSEKSLSSTTGQSQLEIPLQQEAETDISSEEEAEKETLLLLLRQQRLKQAKYKQRLLQLIEQLQTLE</sequence>
<protein>
    <recommendedName>
        <fullName evidence="6">Capsid protein</fullName>
    </recommendedName>
</protein>
<keyword evidence="4 6" id="KW-0167">Capsid protein</keyword>